<accession>A0ABP7L6S7</accession>
<gene>
    <name evidence="3" type="ORF">GCM10022207_74380</name>
</gene>
<comment type="caution">
    <text evidence="3">The sequence shown here is derived from an EMBL/GenBank/DDBJ whole genome shotgun (WGS) entry which is preliminary data.</text>
</comment>
<dbReference type="CDD" id="cd13844">
    <property type="entry name" value="CuRO_1_BOD_CotA_like"/>
    <property type="match status" value="1"/>
</dbReference>
<dbReference type="InterPro" id="IPR045087">
    <property type="entry name" value="Cu-oxidase_fam"/>
</dbReference>
<evidence type="ECO:0000256" key="1">
    <source>
        <dbReference type="ARBA" id="ARBA00010609"/>
    </source>
</evidence>
<evidence type="ECO:0000259" key="2">
    <source>
        <dbReference type="Pfam" id="PF07731"/>
    </source>
</evidence>
<proteinExistence type="inferred from homology"/>
<dbReference type="RefSeq" id="WP_345553499.1">
    <property type="nucleotide sequence ID" value="NZ_BAAAZA010000034.1"/>
</dbReference>
<protein>
    <submittedName>
        <fullName evidence="3">Multicopper oxidase domain-containing protein</fullName>
    </submittedName>
</protein>
<comment type="similarity">
    <text evidence="1">Belongs to the multicopper oxidase family.</text>
</comment>
<dbReference type="InterPro" id="IPR011706">
    <property type="entry name" value="Cu-oxidase_C"/>
</dbReference>
<dbReference type="CDD" id="cd13868">
    <property type="entry name" value="CuRO_2_CotA_like"/>
    <property type="match status" value="1"/>
</dbReference>
<evidence type="ECO:0000313" key="3">
    <source>
        <dbReference type="EMBL" id="GAA3895332.1"/>
    </source>
</evidence>
<reference evidence="4" key="1">
    <citation type="journal article" date="2019" name="Int. J. Syst. Evol. Microbiol.">
        <title>The Global Catalogue of Microorganisms (GCM) 10K type strain sequencing project: providing services to taxonomists for standard genome sequencing and annotation.</title>
        <authorList>
            <consortium name="The Broad Institute Genomics Platform"/>
            <consortium name="The Broad Institute Genome Sequencing Center for Infectious Disease"/>
            <person name="Wu L."/>
            <person name="Ma J."/>
        </authorList>
    </citation>
    <scope>NUCLEOTIDE SEQUENCE [LARGE SCALE GENOMIC DNA]</scope>
    <source>
        <strain evidence="4">JCM 16578</strain>
    </source>
</reference>
<name>A0ABP7L6S7_9ACTN</name>
<dbReference type="EMBL" id="BAAAZA010000034">
    <property type="protein sequence ID" value="GAA3895332.1"/>
    <property type="molecule type" value="Genomic_DNA"/>
</dbReference>
<dbReference type="InterPro" id="IPR006311">
    <property type="entry name" value="TAT_signal"/>
</dbReference>
<dbReference type="Proteomes" id="UP001501563">
    <property type="component" value="Unassembled WGS sequence"/>
</dbReference>
<dbReference type="Gene3D" id="2.60.40.420">
    <property type="entry name" value="Cupredoxins - blue copper proteins"/>
    <property type="match status" value="3"/>
</dbReference>
<dbReference type="SUPFAM" id="SSF49503">
    <property type="entry name" value="Cupredoxins"/>
    <property type="match status" value="3"/>
</dbReference>
<evidence type="ECO:0000313" key="4">
    <source>
        <dbReference type="Proteomes" id="UP001501563"/>
    </source>
</evidence>
<sequence length="663" mass="72362">MVTRRRVIQAAVTGGALALLPSGAGFGPTRLSSPSGRAALDPESIKKYRVPLVIPPVMPQSARGSADGIDHYSIGVRQFRQQVLPPGLPATTVWGYGCTEDPGTFHYPASTLEARVGRPVQVRWKNELVDRSGRHLPHLLPVDPTLHWANPPGGSGGRDGHPMFRSTPGPYTGPVPLVTHLHGGRNTEESDGYPEAWYLPDAVDISPGYARVGSFYDLYKQKAQAAYDVAWGPGEAVFQYANEERAATLWFHDHALGVTRLNVYAGLAGFYLLRGGPADLPEGVLPGPAPRTEDPSGRSCHEIPLVIQDRSFHADGSLLYPSARAAFDGFKGPYVPDSDIPPIWNPEFFGDTIVVNGRTWPVLDVEPRRYRLRVLNGCNSRFLILKVVANPAARRPADAALGFWQLGNEGGFLPAPVQLEQLLIAPAERADVIVDFASVRPGTALYLINEGPDTTFQGGRAGVDFAPAKPGTTGQVLKFAVRSQTSPDTSVPPSRLTLPSLTPLGTADRVRRLSLNEEGSAVLPHIGPRRALLGTVDVHGKPVPMGWSDPVTENPALGETEIWELHNFTVDAHPIHVHEVQFEIVDRRTFTQKTPSPPEPWERGFKDTAIAYPGAVTRLRATFDRPGQFVWHCHMLEHEDNDMMRPYRVGPAQSNPPQHDQGM</sequence>
<dbReference type="PROSITE" id="PS51318">
    <property type="entry name" value="TAT"/>
    <property type="match status" value="1"/>
</dbReference>
<dbReference type="CDD" id="cd13891">
    <property type="entry name" value="CuRO_3_CotA_like"/>
    <property type="match status" value="1"/>
</dbReference>
<dbReference type="PANTHER" id="PTHR48267:SF1">
    <property type="entry name" value="BILIRUBIN OXIDASE"/>
    <property type="match status" value="1"/>
</dbReference>
<feature type="domain" description="Plastocyanin-like" evidence="2">
    <location>
        <begin position="552"/>
        <end position="652"/>
    </location>
</feature>
<organism evidence="3 4">
    <name type="scientific">Streptomyces lannensis</name>
    <dbReference type="NCBI Taxonomy" id="766498"/>
    <lineage>
        <taxon>Bacteria</taxon>
        <taxon>Bacillati</taxon>
        <taxon>Actinomycetota</taxon>
        <taxon>Actinomycetes</taxon>
        <taxon>Kitasatosporales</taxon>
        <taxon>Streptomycetaceae</taxon>
        <taxon>Streptomyces</taxon>
    </lineage>
</organism>
<dbReference type="PANTHER" id="PTHR48267">
    <property type="entry name" value="CUPREDOXIN SUPERFAMILY PROTEIN"/>
    <property type="match status" value="1"/>
</dbReference>
<keyword evidence="4" id="KW-1185">Reference proteome</keyword>
<dbReference type="Pfam" id="PF07731">
    <property type="entry name" value="Cu-oxidase_2"/>
    <property type="match status" value="1"/>
</dbReference>
<dbReference type="InterPro" id="IPR008972">
    <property type="entry name" value="Cupredoxin"/>
</dbReference>